<accession>A0A853IE91</accession>
<proteinExistence type="predicted"/>
<dbReference type="EMBL" id="JACCKB010000038">
    <property type="protein sequence ID" value="NYZ68271.1"/>
    <property type="molecule type" value="Genomic_DNA"/>
</dbReference>
<evidence type="ECO:0000313" key="2">
    <source>
        <dbReference type="Proteomes" id="UP000569732"/>
    </source>
</evidence>
<evidence type="ECO:0000313" key="1">
    <source>
        <dbReference type="EMBL" id="NYZ68271.1"/>
    </source>
</evidence>
<protein>
    <submittedName>
        <fullName evidence="1">Type VI secretion system baseplate subunit TssF</fullName>
    </submittedName>
</protein>
<dbReference type="Proteomes" id="UP000569732">
    <property type="component" value="Unassembled WGS sequence"/>
</dbReference>
<keyword evidence="2" id="KW-1185">Reference proteome</keyword>
<dbReference type="NCBIfam" id="TIGR03359">
    <property type="entry name" value="VI_chp_6"/>
    <property type="match status" value="1"/>
</dbReference>
<organism evidence="1 2">
    <name type="scientific">Spartinivicinus marinus</name>
    <dbReference type="NCBI Taxonomy" id="2994442"/>
    <lineage>
        <taxon>Bacteria</taxon>
        <taxon>Pseudomonadati</taxon>
        <taxon>Pseudomonadota</taxon>
        <taxon>Gammaproteobacteria</taxon>
        <taxon>Oceanospirillales</taxon>
        <taxon>Zooshikellaceae</taxon>
        <taxon>Spartinivicinus</taxon>
    </lineage>
</organism>
<gene>
    <name evidence="1" type="primary">tssF</name>
    <name evidence="1" type="ORF">H0A36_19840</name>
</gene>
<dbReference type="AlphaFoldDB" id="A0A853IE91"/>
<dbReference type="RefSeq" id="WP_180570289.1">
    <property type="nucleotide sequence ID" value="NZ_JACCKB010000038.1"/>
</dbReference>
<dbReference type="PANTHER" id="PTHR35370">
    <property type="entry name" value="CYTOPLASMIC PROTEIN-RELATED-RELATED"/>
    <property type="match status" value="1"/>
</dbReference>
<name>A0A853IE91_9GAMM</name>
<dbReference type="PANTHER" id="PTHR35370:SF4">
    <property type="entry name" value="TYPE VI SECRETION SYSTEM BASEPLATE SUBUNIT TSSF"/>
    <property type="match status" value="1"/>
</dbReference>
<sequence length="593" mass="68509">MAFNKYFQDELAAVRELGKEFAEKNPRLAPFLSVREQDPDVERLLEGFAFLTGRLRQKLDDELPELSHSVMSLLWPNFLKPVPSMSIIQFRPDSSISDKYPIERGAKVASSPVDGTRCTFKIAYDIDLYPFALTNLSYRQQAVGSSIQLDFQLAGNAVLSEIDLDYLRLFLHGDFNISLTLYHLFIRHVTKIEFVLKNDEEIVALQLDKSAVYPVGFAENEALLPYSDNTFLGYRLIQEYFSLPEKYSFIDIRQLNKLYQNESISDLLQQAKQFSINVYFDQSIERQNVPKKENIQLFCTPVVNLFNHDATPLRMDQRRTEYRVQPSGDNPLHYEIYSIDKVVGWGHSDRLRRDYKPFESFDHATSLGGSQQDIYYRTRLKSSVNLHGVDTYLSFVSHNDEDLSPQAETISVDLTCSNRDLPQKLSIGDIKQTMGETPEFAPFSNITKVTHSFTPPLDKGFHWRVISNMSLNYVSLVNVAALRSVLSTYDYRSYYDRQYAKVSKSRLEGIEEIEHFNIDRLYKGLPIRGIKTRLHLRESKFANEGDMYQFASVLNEFFALYVSLNSFHMLEVVGIENGEIYQWEARIGQQPIL</sequence>
<dbReference type="InterPro" id="IPR010272">
    <property type="entry name" value="T6SS_TssF"/>
</dbReference>
<dbReference type="PIRSF" id="PIRSF028304">
    <property type="entry name" value="UCP028304"/>
    <property type="match status" value="1"/>
</dbReference>
<dbReference type="Pfam" id="PF05947">
    <property type="entry name" value="T6SS_TssF"/>
    <property type="match status" value="1"/>
</dbReference>
<reference evidence="1 2" key="1">
    <citation type="submission" date="2020-07" db="EMBL/GenBank/DDBJ databases">
        <title>Endozoicomonas sp. nov., isolated from sediment.</title>
        <authorList>
            <person name="Gu T."/>
        </authorList>
    </citation>
    <scope>NUCLEOTIDE SEQUENCE [LARGE SCALE GENOMIC DNA]</scope>
    <source>
        <strain evidence="1 2">SM1973</strain>
    </source>
</reference>
<comment type="caution">
    <text evidence="1">The sequence shown here is derived from an EMBL/GenBank/DDBJ whole genome shotgun (WGS) entry which is preliminary data.</text>
</comment>